<dbReference type="Proteomes" id="UP001557470">
    <property type="component" value="Unassembled WGS sequence"/>
</dbReference>
<keyword evidence="6" id="KW-0238">DNA-binding</keyword>
<evidence type="ECO:0000259" key="12">
    <source>
        <dbReference type="PROSITE" id="PS50888"/>
    </source>
</evidence>
<dbReference type="PROSITE" id="PS50888">
    <property type="entry name" value="BHLH"/>
    <property type="match status" value="1"/>
</dbReference>
<evidence type="ECO:0000256" key="8">
    <source>
        <dbReference type="ARBA" id="ARBA00023163"/>
    </source>
</evidence>
<keyword evidence="9" id="KW-0539">Nucleus</keyword>
<dbReference type="NCBIfam" id="TIGR00229">
    <property type="entry name" value="sensory_box"/>
    <property type="match status" value="1"/>
</dbReference>
<dbReference type="InterPro" id="IPR013655">
    <property type="entry name" value="PAS_fold_3"/>
</dbReference>
<keyword evidence="8" id="KW-0804">Transcription</keyword>
<dbReference type="FunFam" id="3.30.450.20:FF:000015">
    <property type="entry name" value="Hypoxia-inducible factor 1-alpha isoform 1"/>
    <property type="match status" value="1"/>
</dbReference>
<proteinExistence type="predicted"/>
<dbReference type="InterPro" id="IPR000014">
    <property type="entry name" value="PAS"/>
</dbReference>
<evidence type="ECO:0000256" key="10">
    <source>
        <dbReference type="ARBA" id="ARBA00023278"/>
    </source>
</evidence>
<dbReference type="PANTHER" id="PTHR23043:SF7">
    <property type="entry name" value="HYPOXIA-INDUCIBLE FACTOR 1-ALPHA"/>
    <property type="match status" value="1"/>
</dbReference>
<keyword evidence="4" id="KW-0832">Ubl conjugation</keyword>
<evidence type="ECO:0000256" key="1">
    <source>
        <dbReference type="ARBA" id="ARBA00004123"/>
    </source>
</evidence>
<name>A0ABD0XJ85_UMBPY</name>
<keyword evidence="3" id="KW-0677">Repeat</keyword>
<dbReference type="InterPro" id="IPR035965">
    <property type="entry name" value="PAS-like_dom_sf"/>
</dbReference>
<protein>
    <recommendedName>
        <fullName evidence="2">Hypoxia-inducible factor 1-alpha</fullName>
    </recommendedName>
</protein>
<dbReference type="SMART" id="SM00086">
    <property type="entry name" value="PAC"/>
    <property type="match status" value="1"/>
</dbReference>
<organism evidence="13 14">
    <name type="scientific">Umbra pygmaea</name>
    <name type="common">Eastern mudminnow</name>
    <dbReference type="NCBI Taxonomy" id="75934"/>
    <lineage>
        <taxon>Eukaryota</taxon>
        <taxon>Metazoa</taxon>
        <taxon>Chordata</taxon>
        <taxon>Craniata</taxon>
        <taxon>Vertebrata</taxon>
        <taxon>Euteleostomi</taxon>
        <taxon>Actinopterygii</taxon>
        <taxon>Neopterygii</taxon>
        <taxon>Teleostei</taxon>
        <taxon>Protacanthopterygii</taxon>
        <taxon>Esociformes</taxon>
        <taxon>Umbridae</taxon>
        <taxon>Umbra</taxon>
    </lineage>
</organism>
<evidence type="ECO:0000256" key="7">
    <source>
        <dbReference type="ARBA" id="ARBA00023159"/>
    </source>
</evidence>
<comment type="caution">
    <text evidence="13">The sequence shown here is derived from an EMBL/GenBank/DDBJ whole genome shotgun (WGS) entry which is preliminary data.</text>
</comment>
<dbReference type="PANTHER" id="PTHR23043">
    <property type="entry name" value="HYPOXIA-INDUCIBLE FACTOR 1 ALPHA"/>
    <property type="match status" value="1"/>
</dbReference>
<evidence type="ECO:0000256" key="4">
    <source>
        <dbReference type="ARBA" id="ARBA00022843"/>
    </source>
</evidence>
<dbReference type="InterPro" id="IPR013767">
    <property type="entry name" value="PAS_fold"/>
</dbReference>
<dbReference type="Pfam" id="PF11413">
    <property type="entry name" value="HIF-1"/>
    <property type="match status" value="1"/>
</dbReference>
<dbReference type="InterPro" id="IPR036638">
    <property type="entry name" value="HLH_DNA-bd_sf"/>
</dbReference>
<dbReference type="EMBL" id="JAGEUA010000003">
    <property type="protein sequence ID" value="KAL0993925.1"/>
    <property type="molecule type" value="Genomic_DNA"/>
</dbReference>
<evidence type="ECO:0000256" key="5">
    <source>
        <dbReference type="ARBA" id="ARBA00023015"/>
    </source>
</evidence>
<feature type="domain" description="BHLH" evidence="12">
    <location>
        <begin position="37"/>
        <end position="90"/>
    </location>
</feature>
<dbReference type="Pfam" id="PF08447">
    <property type="entry name" value="PAS_3"/>
    <property type="match status" value="1"/>
</dbReference>
<evidence type="ECO:0000259" key="11">
    <source>
        <dbReference type="PROSITE" id="PS50112"/>
    </source>
</evidence>
<keyword evidence="10" id="KW-0379">Hydroxylation</keyword>
<dbReference type="InterPro" id="IPR021537">
    <property type="entry name" value="HIF_alpha-like"/>
</dbReference>
<evidence type="ECO:0000256" key="9">
    <source>
        <dbReference type="ARBA" id="ARBA00023242"/>
    </source>
</evidence>
<comment type="subcellular location">
    <subcellularLocation>
        <location evidence="1">Nucleus</location>
    </subcellularLocation>
</comment>
<dbReference type="PROSITE" id="PS50112">
    <property type="entry name" value="PAS"/>
    <property type="match status" value="2"/>
</dbReference>
<dbReference type="Pfam" id="PF00989">
    <property type="entry name" value="PAS"/>
    <property type="match status" value="1"/>
</dbReference>
<evidence type="ECO:0000313" key="14">
    <source>
        <dbReference type="Proteomes" id="UP001557470"/>
    </source>
</evidence>
<dbReference type="SMART" id="SM00091">
    <property type="entry name" value="PAS"/>
    <property type="match status" value="2"/>
</dbReference>
<dbReference type="GO" id="GO:0003677">
    <property type="term" value="F:DNA binding"/>
    <property type="evidence" value="ECO:0007669"/>
    <property type="project" value="UniProtKB-KW"/>
</dbReference>
<dbReference type="SUPFAM" id="SSF47459">
    <property type="entry name" value="HLH, helix-loop-helix DNA-binding domain"/>
    <property type="match status" value="1"/>
</dbReference>
<feature type="domain" description="PAS" evidence="11">
    <location>
        <begin position="271"/>
        <end position="322"/>
    </location>
</feature>
<keyword evidence="5" id="KW-0805">Transcription regulation</keyword>
<dbReference type="InterPro" id="IPR001610">
    <property type="entry name" value="PAC"/>
</dbReference>
<dbReference type="Pfam" id="PF23171">
    <property type="entry name" value="bHLH_HIF1A"/>
    <property type="match status" value="1"/>
</dbReference>
<evidence type="ECO:0000256" key="3">
    <source>
        <dbReference type="ARBA" id="ARBA00022737"/>
    </source>
</evidence>
<keyword evidence="14" id="KW-1185">Reference proteome</keyword>
<sequence length="714" mass="80620">MFHCSGNPLETYCDRMLHRTGRKRITGQKRSRVSTERLRAQSRCAAKSRRERESRLFGELAAWLPLPPGVTGHMDKASIIRFTLGFLRLRALLDHSDNSVAEPRVSFDTVHFSIHGWHPMDEMLSEEVVLEYALGGFLLLVSENGQVIYATGDIHTHTGIHQMDLIGRSLFDFTHHCDQKEVRDIFSKNIATERRQKCSFLLRMKSTLTSQGQAVNQRHANWKAVHCVGVKKRCPFPETSCLILLCRPLPNSQCMVRDASLNHNTFVSRHSADMKFTHCHAGVKQLTGYTERELVGQSVYQYYHASDCQHIYRAHQRLLSKGQVTLGRYRLLLKGGGYVWTETDASVVYNRTGQPQSIICINYILSEVELPEMTFSLQQTEALLRPCFPEIEVGPSLQIDALPTAEAPVNLHNRTTTPEKTQTCEGYLELNLEDQMSMNPLSQLCELDLDSLAPYIPMDGEDFLLTPVLNGILDMTEGKPPNNRNVVNPDLEDHCSLGKVPTVSADSIAKHQINQMETEPVFNSEVTCTINGSELWNCMQPVCGGGCRGLKIDRDPACWDDSILKQQWSDKYYKTCRHPQGLLAAAWPPQNVKRLPVHPPDGFTCLYAPTSRKVNRKCTLRQKMPQSPVNHTEECSTCLPELSQLDCEVILGPVSYLLQGTEITFVLDQATTRFSHLTKSITNDLFTRQAHMYTPRPAAEICTGTSTLYAEWVT</sequence>
<dbReference type="CDD" id="cd00130">
    <property type="entry name" value="PAS"/>
    <property type="match status" value="2"/>
</dbReference>
<dbReference type="Gene3D" id="3.30.450.20">
    <property type="entry name" value="PAS domain"/>
    <property type="match status" value="2"/>
</dbReference>
<feature type="domain" description="PAS" evidence="11">
    <location>
        <begin position="129"/>
        <end position="193"/>
    </location>
</feature>
<dbReference type="InterPro" id="IPR011598">
    <property type="entry name" value="bHLH_dom"/>
</dbReference>
<keyword evidence="7" id="KW-0010">Activator</keyword>
<evidence type="ECO:0000313" key="13">
    <source>
        <dbReference type="EMBL" id="KAL0993925.1"/>
    </source>
</evidence>
<evidence type="ECO:0000256" key="6">
    <source>
        <dbReference type="ARBA" id="ARBA00023125"/>
    </source>
</evidence>
<evidence type="ECO:0000256" key="2">
    <source>
        <dbReference type="ARBA" id="ARBA00014446"/>
    </source>
</evidence>
<reference evidence="13 14" key="1">
    <citation type="submission" date="2024-06" db="EMBL/GenBank/DDBJ databases">
        <authorList>
            <person name="Pan Q."/>
            <person name="Wen M."/>
            <person name="Jouanno E."/>
            <person name="Zahm M."/>
            <person name="Klopp C."/>
            <person name="Cabau C."/>
            <person name="Louis A."/>
            <person name="Berthelot C."/>
            <person name="Parey E."/>
            <person name="Roest Crollius H."/>
            <person name="Montfort J."/>
            <person name="Robinson-Rechavi M."/>
            <person name="Bouchez O."/>
            <person name="Lampietro C."/>
            <person name="Lopez Roques C."/>
            <person name="Donnadieu C."/>
            <person name="Postlethwait J."/>
            <person name="Bobe J."/>
            <person name="Verreycken H."/>
            <person name="Guiguen Y."/>
        </authorList>
    </citation>
    <scope>NUCLEOTIDE SEQUENCE [LARGE SCALE GENOMIC DNA]</scope>
    <source>
        <strain evidence="13">Up_M1</strain>
        <tissue evidence="13">Testis</tissue>
    </source>
</reference>
<dbReference type="AlphaFoldDB" id="A0ABD0XJ85"/>
<dbReference type="GO" id="GO:0005634">
    <property type="term" value="C:nucleus"/>
    <property type="evidence" value="ECO:0007669"/>
    <property type="project" value="UniProtKB-SubCell"/>
</dbReference>
<gene>
    <name evidence="13" type="ORF">UPYG_G00115630</name>
</gene>
<dbReference type="SUPFAM" id="SSF55785">
    <property type="entry name" value="PYP-like sensor domain (PAS domain)"/>
    <property type="match status" value="2"/>
</dbReference>
<accession>A0ABD0XJ85</accession>